<dbReference type="InterPro" id="IPR011990">
    <property type="entry name" value="TPR-like_helical_dom_sf"/>
</dbReference>
<reference evidence="3 4" key="1">
    <citation type="submission" date="2016-10" db="EMBL/GenBank/DDBJ databases">
        <authorList>
            <person name="de Groot N.N."/>
        </authorList>
    </citation>
    <scope>NUCLEOTIDE SEQUENCE [LARGE SCALE GENOMIC DNA]</scope>
    <source>
        <strain evidence="3 4">DSM 15269</strain>
    </source>
</reference>
<feature type="region of interest" description="Disordered" evidence="2">
    <location>
        <begin position="156"/>
        <end position="209"/>
    </location>
</feature>
<feature type="repeat" description="TPR" evidence="1">
    <location>
        <begin position="423"/>
        <end position="456"/>
    </location>
</feature>
<dbReference type="SUPFAM" id="SSF48452">
    <property type="entry name" value="TPR-like"/>
    <property type="match status" value="2"/>
</dbReference>
<dbReference type="PANTHER" id="PTHR12558">
    <property type="entry name" value="CELL DIVISION CYCLE 16,23,27"/>
    <property type="match status" value="1"/>
</dbReference>
<keyword evidence="4" id="KW-1185">Reference proteome</keyword>
<dbReference type="STRING" id="206665.SAMN04488516_10916"/>
<accession>A0A1H0ERE3</accession>
<dbReference type="PANTHER" id="PTHR12558:SF13">
    <property type="entry name" value="CELL DIVISION CYCLE PROTEIN 27 HOMOLOG"/>
    <property type="match status" value="1"/>
</dbReference>
<dbReference type="OrthoDB" id="5468987at2"/>
<protein>
    <submittedName>
        <fullName evidence="3">Outer membrane protein assembly factor BamD, BamD/ComL family</fullName>
    </submittedName>
</protein>
<dbReference type="PROSITE" id="PS50005">
    <property type="entry name" value="TPR"/>
    <property type="match status" value="1"/>
</dbReference>
<dbReference type="SMART" id="SM00028">
    <property type="entry name" value="TPR"/>
    <property type="match status" value="5"/>
</dbReference>
<dbReference type="RefSeq" id="WP_092065739.1">
    <property type="nucleotide sequence ID" value="NZ_FNIN01000009.1"/>
</dbReference>
<gene>
    <name evidence="3" type="ORF">SAMN04488516_10916</name>
</gene>
<feature type="compositionally biased region" description="Polar residues" evidence="2">
    <location>
        <begin position="242"/>
        <end position="266"/>
    </location>
</feature>
<organism evidence="3 4">
    <name type="scientific">Desulfonauticus submarinus</name>
    <dbReference type="NCBI Taxonomy" id="206665"/>
    <lineage>
        <taxon>Bacteria</taxon>
        <taxon>Pseudomonadati</taxon>
        <taxon>Thermodesulfobacteriota</taxon>
        <taxon>Desulfovibrionia</taxon>
        <taxon>Desulfovibrionales</taxon>
        <taxon>Desulfonauticaceae</taxon>
        <taxon>Desulfonauticus</taxon>
    </lineage>
</organism>
<dbReference type="Proteomes" id="UP000199602">
    <property type="component" value="Unassembled WGS sequence"/>
</dbReference>
<feature type="compositionally biased region" description="Polar residues" evidence="2">
    <location>
        <begin position="197"/>
        <end position="209"/>
    </location>
</feature>
<dbReference type="Gene3D" id="1.25.40.10">
    <property type="entry name" value="Tetratricopeptide repeat domain"/>
    <property type="match status" value="4"/>
</dbReference>
<evidence type="ECO:0000256" key="1">
    <source>
        <dbReference type="PROSITE-ProRule" id="PRU00339"/>
    </source>
</evidence>
<name>A0A1H0ERE3_9BACT</name>
<dbReference type="Pfam" id="PF13174">
    <property type="entry name" value="TPR_6"/>
    <property type="match status" value="1"/>
</dbReference>
<dbReference type="InterPro" id="IPR019734">
    <property type="entry name" value="TPR_rpt"/>
</dbReference>
<dbReference type="SUPFAM" id="SSF81901">
    <property type="entry name" value="HCP-like"/>
    <property type="match status" value="1"/>
</dbReference>
<feature type="compositionally biased region" description="Polar residues" evidence="2">
    <location>
        <begin position="277"/>
        <end position="299"/>
    </location>
</feature>
<sequence>MKKTIFFFITLLLTPLLIPQSARGLVYFWQKKPQSERLVFEFQTLTSAPKVIRSNYRSISIKIPPAILQQEPKPAPVDLSFSHLVEKIIIQQSNIIIQTKTNAIGFISFWKKNEQKLYLDLFFDPLGKRWKPPANNKPKKTIKKVYTQKKTQSKLKKKALKIKKTNALPKANPQNLDKKQSSKDSTRQTPPPLKKQFTATGNIQNKTNLQNKKSPLFKLKAKIKRVSIENAVILRPIVKVSNQTNPSDQTTAQPIKQNKKPTSQQKPKSDSKVIQKKPSTTENNNVLSPDNATNASLPNADTPDFEDLLITAKAAIANGELNAALETLKSIINHPKLPENLKEDVYYTYANVLFDLYKDKLPEGFEQIVAAYERAINYNPKSLNVPNALLKLGYLNLQVNNIPEAKGYFNLLRDKYPYDPSVPLTYFYWGEYYFKHRQYQKSADLFQTFITKYPDNKVAEDAAIYLAKSLKKLQFYTQGLEIVQYIEQRWPRYYLKKPYFLLDSAFLYYKNNKFPQAKQRYLLYINLLPEGENVDIALARIGDIYLLQKHKKAAKKLYELAATNFPNKEGGLIAAMRLAEEGIYDKPSIKDMFSVFNRPYNLRPEKIYTTIIQKYPSSPLASLAKIKLAIWEIFNNHPEKSLSILKSFFDNPQKELKTKATEVALEAFTQILKKYLKAKNYNKIVYFVKTYPFLQKLFPYLQDEQKLLLATAYLELDKFKKAINIIYPILQKNPKLQSTKNALALALTLYLKLENWPKIIELGQKAKKWPLNKKQQEQVDFALALAYEKLKNINKSIPLWRKIASNIDTDAQKRAYALYFLANHYAKKRDWENVYVFSQEALSLFLEKAKNTEKDKIITCLKLLIQATSLTGRKTEALGWALELKKYLTETHPSWPAFQYQLALLYKENGDKNAWQNALKELIQKAQNSLYAQMAKEDLNIAKLKQQAKIFEAKKP</sequence>
<evidence type="ECO:0000313" key="3">
    <source>
        <dbReference type="EMBL" id="SDN84932.1"/>
    </source>
</evidence>
<proteinExistence type="predicted"/>
<feature type="compositionally biased region" description="Basic and acidic residues" evidence="2">
    <location>
        <begin position="176"/>
        <end position="186"/>
    </location>
</feature>
<feature type="region of interest" description="Disordered" evidence="2">
    <location>
        <begin position="242"/>
        <end position="299"/>
    </location>
</feature>
<evidence type="ECO:0000256" key="2">
    <source>
        <dbReference type="SAM" id="MobiDB-lite"/>
    </source>
</evidence>
<dbReference type="AlphaFoldDB" id="A0A1H0ERE3"/>
<keyword evidence="1" id="KW-0802">TPR repeat</keyword>
<dbReference type="EMBL" id="FNIN01000009">
    <property type="protein sequence ID" value="SDN84932.1"/>
    <property type="molecule type" value="Genomic_DNA"/>
</dbReference>
<evidence type="ECO:0000313" key="4">
    <source>
        <dbReference type="Proteomes" id="UP000199602"/>
    </source>
</evidence>